<dbReference type="NCBIfam" id="TIGR00756">
    <property type="entry name" value="PPR"/>
    <property type="match status" value="4"/>
</dbReference>
<evidence type="ECO:0000256" key="3">
    <source>
        <dbReference type="PROSITE-ProRule" id="PRU00708"/>
    </source>
</evidence>
<dbReference type="InterPro" id="IPR002885">
    <property type="entry name" value="PPR_rpt"/>
</dbReference>
<evidence type="ECO:0008006" key="6">
    <source>
        <dbReference type="Google" id="ProtNLM"/>
    </source>
</evidence>
<feature type="repeat" description="PPR" evidence="3">
    <location>
        <begin position="195"/>
        <end position="229"/>
    </location>
</feature>
<protein>
    <recommendedName>
        <fullName evidence="6">Pentatricopeptide repeat-containing protein</fullName>
    </recommendedName>
</protein>
<dbReference type="PANTHER" id="PTHR47936:SF5">
    <property type="entry name" value="PENTACOTRIPEPTIDE-REPEAT REGION OF PRORP DOMAIN-CONTAINING PROTEIN"/>
    <property type="match status" value="1"/>
</dbReference>
<dbReference type="GO" id="GO:0031930">
    <property type="term" value="P:mitochondria-nucleus signaling pathway"/>
    <property type="evidence" value="ECO:0007669"/>
    <property type="project" value="TreeGrafter"/>
</dbReference>
<dbReference type="AlphaFoldDB" id="A0A9Q1LY06"/>
<dbReference type="PANTHER" id="PTHR47936">
    <property type="entry name" value="PPR_LONG DOMAIN-CONTAINING PROTEIN"/>
    <property type="match status" value="1"/>
</dbReference>
<dbReference type="InterPro" id="IPR011990">
    <property type="entry name" value="TPR-like_helical_dom_sf"/>
</dbReference>
<comment type="similarity">
    <text evidence="1">Belongs to the PPR family. P subfamily.</text>
</comment>
<accession>A0A9Q1LY06</accession>
<keyword evidence="5" id="KW-1185">Reference proteome</keyword>
<sequence length="378" mass="43612">MTTSSSLRRLKGIFTGNHRAINQPITSSTPIDRSSQAIVDSFKKSSECPNFRRKFFHYETAVHQLSEAKHFSGIIDIIEHQKQYPDISNEFFVTRLILLYGKVKMYRHARKLFDEMPQLNCPRTVFSFNVLLEAYLKSEIYDKISGLFRELPPKLSIEPDLVSYNTVIKALCKTGSLDSAVYLMDEIENHGIKPNIVTCNTLLTAFHESRRYTEAESLWNMMEKRNIVPDLCSYNIKLNSLVKAKEVSKAVQFFEEIVNKGFKPDMFSYSAMIKMCMREGNLEGAKMWYEKMMQSGSIPDHRMFMMLITIACSARGFDFALHLCKEAMESHNAIDNILMQRVVDGLVEHSKIENAKELIKLAESYKSFEYELSLPLHN</sequence>
<dbReference type="SUPFAM" id="SSF81901">
    <property type="entry name" value="HCP-like"/>
    <property type="match status" value="1"/>
</dbReference>
<name>A0A9Q1LY06_9SOLA</name>
<evidence type="ECO:0000313" key="5">
    <source>
        <dbReference type="Proteomes" id="UP001152561"/>
    </source>
</evidence>
<dbReference type="Gene3D" id="1.25.40.10">
    <property type="entry name" value="Tetratricopeptide repeat domain"/>
    <property type="match status" value="3"/>
</dbReference>
<dbReference type="Proteomes" id="UP001152561">
    <property type="component" value="Unassembled WGS sequence"/>
</dbReference>
<evidence type="ECO:0000256" key="1">
    <source>
        <dbReference type="ARBA" id="ARBA00007626"/>
    </source>
</evidence>
<evidence type="ECO:0000256" key="2">
    <source>
        <dbReference type="ARBA" id="ARBA00022737"/>
    </source>
</evidence>
<dbReference type="Pfam" id="PF13041">
    <property type="entry name" value="PPR_2"/>
    <property type="match status" value="2"/>
</dbReference>
<dbReference type="EMBL" id="JAJAGQ010000013">
    <property type="protein sequence ID" value="KAJ8545630.1"/>
    <property type="molecule type" value="Genomic_DNA"/>
</dbReference>
<feature type="repeat" description="PPR" evidence="3">
    <location>
        <begin position="265"/>
        <end position="299"/>
    </location>
</feature>
<keyword evidence="2" id="KW-0677">Repeat</keyword>
<feature type="repeat" description="PPR" evidence="3">
    <location>
        <begin position="160"/>
        <end position="194"/>
    </location>
</feature>
<dbReference type="OrthoDB" id="185373at2759"/>
<reference evidence="5" key="1">
    <citation type="journal article" date="2023" name="Proc. Natl. Acad. Sci. U.S.A.">
        <title>Genomic and structural basis for evolution of tropane alkaloid biosynthesis.</title>
        <authorList>
            <person name="Wanga Y.-J."/>
            <person name="Taina T."/>
            <person name="Yua J.-Y."/>
            <person name="Lia J."/>
            <person name="Xua B."/>
            <person name="Chenc J."/>
            <person name="D'Auriad J.C."/>
            <person name="Huanga J.-P."/>
            <person name="Huanga S.-X."/>
        </authorList>
    </citation>
    <scope>NUCLEOTIDE SEQUENCE [LARGE SCALE GENOMIC DNA]</scope>
    <source>
        <strain evidence="5">cv. KIB-2019</strain>
    </source>
</reference>
<organism evidence="4 5">
    <name type="scientific">Anisodus acutangulus</name>
    <dbReference type="NCBI Taxonomy" id="402998"/>
    <lineage>
        <taxon>Eukaryota</taxon>
        <taxon>Viridiplantae</taxon>
        <taxon>Streptophyta</taxon>
        <taxon>Embryophyta</taxon>
        <taxon>Tracheophyta</taxon>
        <taxon>Spermatophyta</taxon>
        <taxon>Magnoliopsida</taxon>
        <taxon>eudicotyledons</taxon>
        <taxon>Gunneridae</taxon>
        <taxon>Pentapetalae</taxon>
        <taxon>asterids</taxon>
        <taxon>lamiids</taxon>
        <taxon>Solanales</taxon>
        <taxon>Solanaceae</taxon>
        <taxon>Solanoideae</taxon>
        <taxon>Hyoscyameae</taxon>
        <taxon>Anisodus</taxon>
    </lineage>
</organism>
<feature type="repeat" description="PPR" evidence="3">
    <location>
        <begin position="230"/>
        <end position="264"/>
    </location>
</feature>
<evidence type="ECO:0000313" key="4">
    <source>
        <dbReference type="EMBL" id="KAJ8545630.1"/>
    </source>
</evidence>
<dbReference type="Pfam" id="PF01535">
    <property type="entry name" value="PPR"/>
    <property type="match status" value="1"/>
</dbReference>
<gene>
    <name evidence="4" type="ORF">K7X08_018213</name>
</gene>
<proteinExistence type="inferred from homology"/>
<dbReference type="PROSITE" id="PS51375">
    <property type="entry name" value="PPR"/>
    <property type="match status" value="4"/>
</dbReference>
<dbReference type="GO" id="GO:0010019">
    <property type="term" value="P:chloroplast-nucleus signaling pathway"/>
    <property type="evidence" value="ECO:0007669"/>
    <property type="project" value="TreeGrafter"/>
</dbReference>
<dbReference type="GO" id="GO:0009507">
    <property type="term" value="C:chloroplast"/>
    <property type="evidence" value="ECO:0007669"/>
    <property type="project" value="TreeGrafter"/>
</dbReference>
<comment type="caution">
    <text evidence="4">The sequence shown here is derived from an EMBL/GenBank/DDBJ whole genome shotgun (WGS) entry which is preliminary data.</text>
</comment>